<evidence type="ECO:0000313" key="3">
    <source>
        <dbReference type="Proteomes" id="UP000230161"/>
    </source>
</evidence>
<comment type="caution">
    <text evidence="2">The sequence shown here is derived from an EMBL/GenBank/DDBJ whole genome shotgun (WGS) entry which is preliminary data.</text>
</comment>
<name>A0A2M9BZW3_9MICO</name>
<organism evidence="2 3">
    <name type="scientific">Compostimonas suwonensis</name>
    <dbReference type="NCBI Taxonomy" id="1048394"/>
    <lineage>
        <taxon>Bacteria</taxon>
        <taxon>Bacillati</taxon>
        <taxon>Actinomycetota</taxon>
        <taxon>Actinomycetes</taxon>
        <taxon>Micrococcales</taxon>
        <taxon>Microbacteriaceae</taxon>
        <taxon>Compostimonas</taxon>
    </lineage>
</organism>
<gene>
    <name evidence="2" type="ORF">CLV54_1282</name>
</gene>
<sequence length="88" mass="9480">MSTSVAVLDRPETRRETPNPQPPSTPRVAAAVAPAPAARPASAESAPVTQWAEPDLPGPVEKVFLAIGWFLVERFVAVVLFFKTGEFH</sequence>
<evidence type="ECO:0000256" key="1">
    <source>
        <dbReference type="SAM" id="MobiDB-lite"/>
    </source>
</evidence>
<proteinExistence type="predicted"/>
<evidence type="ECO:0000313" key="2">
    <source>
        <dbReference type="EMBL" id="PJJ63612.1"/>
    </source>
</evidence>
<dbReference type="AlphaFoldDB" id="A0A2M9BZW3"/>
<reference evidence="2 3" key="1">
    <citation type="submission" date="2017-11" db="EMBL/GenBank/DDBJ databases">
        <title>Genomic Encyclopedia of Archaeal and Bacterial Type Strains, Phase II (KMG-II): From Individual Species to Whole Genera.</title>
        <authorList>
            <person name="Goeker M."/>
        </authorList>
    </citation>
    <scope>NUCLEOTIDE SEQUENCE [LARGE SCALE GENOMIC DNA]</scope>
    <source>
        <strain evidence="2 3">DSM 25625</strain>
    </source>
</reference>
<keyword evidence="3" id="KW-1185">Reference proteome</keyword>
<feature type="region of interest" description="Disordered" evidence="1">
    <location>
        <begin position="1"/>
        <end position="52"/>
    </location>
</feature>
<dbReference type="RefSeq" id="WP_157802838.1">
    <property type="nucleotide sequence ID" value="NZ_PGFB01000002.1"/>
</dbReference>
<protein>
    <submittedName>
        <fullName evidence="2">Uncharacterized protein</fullName>
    </submittedName>
</protein>
<feature type="compositionally biased region" description="Low complexity" evidence="1">
    <location>
        <begin position="26"/>
        <end position="48"/>
    </location>
</feature>
<accession>A0A2M9BZW3</accession>
<dbReference type="EMBL" id="PGFB01000002">
    <property type="protein sequence ID" value="PJJ63612.1"/>
    <property type="molecule type" value="Genomic_DNA"/>
</dbReference>
<dbReference type="Proteomes" id="UP000230161">
    <property type="component" value="Unassembled WGS sequence"/>
</dbReference>